<dbReference type="Pfam" id="PF02498">
    <property type="entry name" value="Bro-N"/>
    <property type="match status" value="1"/>
</dbReference>
<dbReference type="SMART" id="SM01040">
    <property type="entry name" value="Bro-N"/>
    <property type="match status" value="1"/>
</dbReference>
<dbReference type="GO" id="GO:0003677">
    <property type="term" value="F:DNA binding"/>
    <property type="evidence" value="ECO:0007669"/>
    <property type="project" value="InterPro"/>
</dbReference>
<evidence type="ECO:0000313" key="2">
    <source>
        <dbReference type="EMBL" id="DAE27819.1"/>
    </source>
</evidence>
<organism evidence="2">
    <name type="scientific">virus sp. ctDYl1</name>
    <dbReference type="NCBI Taxonomy" id="2826795"/>
    <lineage>
        <taxon>Viruses</taxon>
    </lineage>
</organism>
<proteinExistence type="predicted"/>
<evidence type="ECO:0000259" key="1">
    <source>
        <dbReference type="PROSITE" id="PS51750"/>
    </source>
</evidence>
<dbReference type="PANTHER" id="PTHR36180:SF2">
    <property type="entry name" value="BRO FAMILY PROTEIN"/>
    <property type="match status" value="1"/>
</dbReference>
<dbReference type="Pfam" id="PF03374">
    <property type="entry name" value="ANT"/>
    <property type="match status" value="1"/>
</dbReference>
<dbReference type="InterPro" id="IPR005039">
    <property type="entry name" value="Ant_C"/>
</dbReference>
<sequence>MNELQIFNSPEFGDIRTATLENEPMFCLSDVCRALSLSNVTEVKKRLSEKGLSSIETLTKGGNQKLLYINEANLYKTIFQSRKESAQRFTDWVTDEVLPSIRKNGGYILGQETLSDEELMAKAILVAQKKIAERDKIIEKQRLKIEADKPKTIFADAVSTSHTSILIGDLAKLICQNGVQTGQKRLF</sequence>
<dbReference type="InterPro" id="IPR003497">
    <property type="entry name" value="BRO_N_domain"/>
</dbReference>
<dbReference type="EMBL" id="BK015846">
    <property type="protein sequence ID" value="DAE27819.1"/>
    <property type="molecule type" value="Genomic_DNA"/>
</dbReference>
<accession>A0A8S5R9I2</accession>
<name>A0A8S5R9I2_9VIRU</name>
<feature type="domain" description="Bro-N" evidence="1">
    <location>
        <begin position="1"/>
        <end position="105"/>
    </location>
</feature>
<dbReference type="PANTHER" id="PTHR36180">
    <property type="entry name" value="DNA-BINDING PROTEIN-RELATED-RELATED"/>
    <property type="match status" value="1"/>
</dbReference>
<protein>
    <recommendedName>
        <fullName evidence="1">Bro-N domain-containing protein</fullName>
    </recommendedName>
</protein>
<reference evidence="2" key="1">
    <citation type="journal article" date="2021" name="Proc. Natl. Acad. Sci. U.S.A.">
        <title>A Catalog of Tens of Thousands of Viruses from Human Metagenomes Reveals Hidden Associations with Chronic Diseases.</title>
        <authorList>
            <person name="Tisza M.J."/>
            <person name="Buck C.B."/>
        </authorList>
    </citation>
    <scope>NUCLEOTIDE SEQUENCE</scope>
    <source>
        <strain evidence="2">CtDYl1</strain>
    </source>
</reference>
<dbReference type="PROSITE" id="PS51750">
    <property type="entry name" value="BRO_N"/>
    <property type="match status" value="1"/>
</dbReference>